<name>A0A2Z2P193_9GAMM</name>
<evidence type="ECO:0000256" key="2">
    <source>
        <dbReference type="ARBA" id="ARBA00022723"/>
    </source>
</evidence>
<dbReference type="SUPFAM" id="SSF51316">
    <property type="entry name" value="Mss4-like"/>
    <property type="match status" value="1"/>
</dbReference>
<keyword evidence="3" id="KW-0862">Zinc</keyword>
<dbReference type="PANTHER" id="PTHR28620">
    <property type="entry name" value="CENTROMERE PROTEIN V"/>
    <property type="match status" value="1"/>
</dbReference>
<dbReference type="InterPro" id="IPR011057">
    <property type="entry name" value="Mss4-like_sf"/>
</dbReference>
<dbReference type="PROSITE" id="PS51891">
    <property type="entry name" value="CENP_V_GFA"/>
    <property type="match status" value="1"/>
</dbReference>
<accession>A0A2Z2P193</accession>
<gene>
    <name evidence="5" type="ORF">IMCC3135_16160</name>
</gene>
<feature type="domain" description="CENP-V/GFA" evidence="4">
    <location>
        <begin position="9"/>
        <end position="120"/>
    </location>
</feature>
<dbReference type="Gene3D" id="2.170.150.70">
    <property type="match status" value="1"/>
</dbReference>
<dbReference type="Proteomes" id="UP000250079">
    <property type="component" value="Chromosome"/>
</dbReference>
<dbReference type="InterPro" id="IPR052355">
    <property type="entry name" value="CENP-V-like"/>
</dbReference>
<proteinExistence type="inferred from homology"/>
<protein>
    <recommendedName>
        <fullName evidence="4">CENP-V/GFA domain-containing protein</fullName>
    </recommendedName>
</protein>
<dbReference type="Pfam" id="PF04828">
    <property type="entry name" value="GFA"/>
    <property type="match status" value="1"/>
</dbReference>
<comment type="similarity">
    <text evidence="1">Belongs to the Gfa family.</text>
</comment>
<evidence type="ECO:0000256" key="1">
    <source>
        <dbReference type="ARBA" id="ARBA00005495"/>
    </source>
</evidence>
<keyword evidence="2" id="KW-0479">Metal-binding</keyword>
<evidence type="ECO:0000313" key="6">
    <source>
        <dbReference type="Proteomes" id="UP000250079"/>
    </source>
</evidence>
<dbReference type="RefSeq" id="WP_088918529.1">
    <property type="nucleotide sequence ID" value="NZ_CP018632.1"/>
</dbReference>
<dbReference type="GO" id="GO:0046872">
    <property type="term" value="F:metal ion binding"/>
    <property type="evidence" value="ECO:0007669"/>
    <property type="project" value="UniProtKB-KW"/>
</dbReference>
<dbReference type="EMBL" id="CP018632">
    <property type="protein sequence ID" value="ASJ73314.1"/>
    <property type="molecule type" value="Genomic_DNA"/>
</dbReference>
<dbReference type="OrthoDB" id="4188830at2"/>
<evidence type="ECO:0000313" key="5">
    <source>
        <dbReference type="EMBL" id="ASJ73314.1"/>
    </source>
</evidence>
<dbReference type="AlphaFoldDB" id="A0A2Z2P193"/>
<evidence type="ECO:0000259" key="4">
    <source>
        <dbReference type="PROSITE" id="PS51891"/>
    </source>
</evidence>
<dbReference type="KEGG" id="gai:IMCC3135_16160"/>
<evidence type="ECO:0000256" key="3">
    <source>
        <dbReference type="ARBA" id="ARBA00022833"/>
    </source>
</evidence>
<dbReference type="PANTHER" id="PTHR28620:SF1">
    <property type="entry name" value="CENP-V_GFA DOMAIN-CONTAINING PROTEIN"/>
    <property type="match status" value="1"/>
</dbReference>
<dbReference type="InterPro" id="IPR006913">
    <property type="entry name" value="CENP-V/GFA"/>
</dbReference>
<organism evidence="5 6">
    <name type="scientific">Granulosicoccus antarcticus IMCC3135</name>
    <dbReference type="NCBI Taxonomy" id="1192854"/>
    <lineage>
        <taxon>Bacteria</taxon>
        <taxon>Pseudomonadati</taxon>
        <taxon>Pseudomonadota</taxon>
        <taxon>Gammaproteobacteria</taxon>
        <taxon>Chromatiales</taxon>
        <taxon>Granulosicoccaceae</taxon>
        <taxon>Granulosicoccus</taxon>
    </lineage>
</organism>
<sequence>MNNRSSKKCSGSCHCGAVQFEITSDFEELTTCDCSICRLKNAVMVKVHESDFKLLTGEEQLTEYQFHTMTARHFFCNVCGIYTFHNKRVAPDSYGVNIFCLKEFDYEGIPVRQTVGAGME</sequence>
<keyword evidence="6" id="KW-1185">Reference proteome</keyword>
<reference evidence="5 6" key="1">
    <citation type="submission" date="2016-12" db="EMBL/GenBank/DDBJ databases">
        <authorList>
            <person name="Song W.-J."/>
            <person name="Kurnit D.M."/>
        </authorList>
    </citation>
    <scope>NUCLEOTIDE SEQUENCE [LARGE SCALE GENOMIC DNA]</scope>
    <source>
        <strain evidence="5 6">IMCC3135</strain>
    </source>
</reference>
<dbReference type="GO" id="GO:0016846">
    <property type="term" value="F:carbon-sulfur lyase activity"/>
    <property type="evidence" value="ECO:0007669"/>
    <property type="project" value="InterPro"/>
</dbReference>